<comment type="subcellular location">
    <subcellularLocation>
        <location evidence="1">Secreted</location>
    </subcellularLocation>
</comment>
<comment type="caution">
    <text evidence="5">The sequence shown here is derived from an EMBL/GenBank/DDBJ whole genome shotgun (WGS) entry which is preliminary data.</text>
</comment>
<keyword evidence="4" id="KW-1133">Transmembrane helix</keyword>
<dbReference type="GO" id="GO:0005576">
    <property type="term" value="C:extracellular region"/>
    <property type="evidence" value="ECO:0007669"/>
    <property type="project" value="UniProtKB-SubCell"/>
</dbReference>
<dbReference type="InterPro" id="IPR041909">
    <property type="entry name" value="Sbi_C3_db_domIV"/>
</dbReference>
<organism evidence="5 6">
    <name type="scientific">Lactococcus lactis</name>
    <dbReference type="NCBI Taxonomy" id="1358"/>
    <lineage>
        <taxon>Bacteria</taxon>
        <taxon>Bacillati</taxon>
        <taxon>Bacillota</taxon>
        <taxon>Bacilli</taxon>
        <taxon>Lactobacillales</taxon>
        <taxon>Streptococcaceae</taxon>
        <taxon>Lactococcus</taxon>
    </lineage>
</organism>
<gene>
    <name evidence="5" type="ORF">P7I04_13135</name>
</gene>
<accession>A0AAP5PE86</accession>
<feature type="transmembrane region" description="Helical" evidence="4">
    <location>
        <begin position="7"/>
        <end position="26"/>
    </location>
</feature>
<name>A0AAP5PE86_9LACT</name>
<proteinExistence type="predicted"/>
<reference evidence="5" key="1">
    <citation type="submission" date="2023-03" db="EMBL/GenBank/DDBJ databases">
        <authorList>
            <person name="Shen W."/>
            <person name="Cai J."/>
        </authorList>
    </citation>
    <scope>NUCLEOTIDE SEQUENCE</scope>
    <source>
        <strain evidence="5">Y37</strain>
    </source>
</reference>
<protein>
    <submittedName>
        <fullName evidence="5">Uncharacterized protein</fullName>
    </submittedName>
</protein>
<keyword evidence="2" id="KW-0964">Secreted</keyword>
<dbReference type="Gene3D" id="1.10.10.1270">
    <property type="entry name" value="Sbi, C3 binding domain IV"/>
    <property type="match status" value="1"/>
</dbReference>
<keyword evidence="4" id="KW-0812">Transmembrane</keyword>
<dbReference type="EMBL" id="JARQDL010000015">
    <property type="protein sequence ID" value="MDT2946966.1"/>
    <property type="molecule type" value="Genomic_DNA"/>
</dbReference>
<evidence type="ECO:0000256" key="1">
    <source>
        <dbReference type="ARBA" id="ARBA00004613"/>
    </source>
</evidence>
<sequence length="147" mass="16678">MKKKIYIISLIVIVGLLIGGTTYYYLQISPINYNQTKHQAQKSLQTAMIMRTDVSIKEADNLIDKLSTKDRPPMETKLSELKTSIKMLTKASNLVTLAENVRTESNYLKAQTTVAKLNPTILSQDKIVLETRLSNVKKRGFYQIPND</sequence>
<evidence type="ECO:0000313" key="5">
    <source>
        <dbReference type="EMBL" id="MDT2946966.1"/>
    </source>
</evidence>
<evidence type="ECO:0000313" key="6">
    <source>
        <dbReference type="Proteomes" id="UP001250218"/>
    </source>
</evidence>
<evidence type="ECO:0000256" key="4">
    <source>
        <dbReference type="SAM" id="Phobius"/>
    </source>
</evidence>
<keyword evidence="3" id="KW-0732">Signal</keyword>
<dbReference type="Proteomes" id="UP001250218">
    <property type="component" value="Unassembled WGS sequence"/>
</dbReference>
<dbReference type="RefSeq" id="WP_311843371.1">
    <property type="nucleotide sequence ID" value="NZ_JARQCN010000012.1"/>
</dbReference>
<dbReference type="AlphaFoldDB" id="A0AAP5PE86"/>
<evidence type="ECO:0000256" key="2">
    <source>
        <dbReference type="ARBA" id="ARBA00022525"/>
    </source>
</evidence>
<keyword evidence="4" id="KW-0472">Membrane</keyword>
<evidence type="ECO:0000256" key="3">
    <source>
        <dbReference type="ARBA" id="ARBA00022729"/>
    </source>
</evidence>